<name>A0A023G0C9_AMBTT</name>
<proteinExistence type="evidence at transcript level"/>
<sequence length="99" mass="10985">MQMWKARSGVIPLACDCTVTCILLRVAHTLHTIPRRRAMCVDSSSSLPARVYTPENKGLSHIPPTRSCASCIHLIPVNFLILSVHLNFCCTLLGLPFLR</sequence>
<reference evidence="1" key="1">
    <citation type="submission" date="2014-03" db="EMBL/GenBank/DDBJ databases">
        <title>The sialotranscriptome of Amblyomma triste, Amblyomma parvum and Amblyomma cajennense ticks, uncovered by 454-based RNA-seq.</title>
        <authorList>
            <person name="Garcia G.R."/>
            <person name="Gardinassi L.G."/>
            <person name="Ribeiro J.M."/>
            <person name="Anatriello E."/>
            <person name="Ferreira B.R."/>
            <person name="Moreira H.N."/>
            <person name="Mafra C."/>
            <person name="Olegario M.M."/>
            <person name="Szabo P.J."/>
            <person name="Miranda-Santos I.K."/>
            <person name="Maruyama S.R."/>
        </authorList>
    </citation>
    <scope>NUCLEOTIDE SEQUENCE</scope>
    <source>
        <strain evidence="1">Mato Grasso do Sul</strain>
        <tissue evidence="1">Salivary glands</tissue>
    </source>
</reference>
<organism evidence="1">
    <name type="scientific">Amblyomma triste</name>
    <name type="common">Neotropical tick</name>
    <dbReference type="NCBI Taxonomy" id="251400"/>
    <lineage>
        <taxon>Eukaryota</taxon>
        <taxon>Metazoa</taxon>
        <taxon>Ecdysozoa</taxon>
        <taxon>Arthropoda</taxon>
        <taxon>Chelicerata</taxon>
        <taxon>Arachnida</taxon>
        <taxon>Acari</taxon>
        <taxon>Parasitiformes</taxon>
        <taxon>Ixodida</taxon>
        <taxon>Ixodoidea</taxon>
        <taxon>Ixodidae</taxon>
        <taxon>Amblyomminae</taxon>
        <taxon>Amblyomma</taxon>
    </lineage>
</organism>
<dbReference type="AlphaFoldDB" id="A0A023G0C9"/>
<evidence type="ECO:0000313" key="1">
    <source>
        <dbReference type="EMBL" id="JAC27596.1"/>
    </source>
</evidence>
<protein>
    <submittedName>
        <fullName evidence="1">Putative secreted protein</fullName>
    </submittedName>
</protein>
<accession>A0A023G0C9</accession>
<dbReference type="EMBL" id="GBBM01007822">
    <property type="protein sequence ID" value="JAC27596.1"/>
    <property type="molecule type" value="mRNA"/>
</dbReference>